<dbReference type="AlphaFoldDB" id="A0AAN6LSB6"/>
<proteinExistence type="inferred from homology"/>
<dbReference type="InterPro" id="IPR036291">
    <property type="entry name" value="NAD(P)-bd_dom_sf"/>
</dbReference>
<keyword evidence="1" id="KW-0560">Oxidoreductase</keyword>
<comment type="caution">
    <text evidence="4">The sequence shown here is derived from an EMBL/GenBank/DDBJ whole genome shotgun (WGS) entry which is preliminary data.</text>
</comment>
<dbReference type="InterPro" id="IPR001509">
    <property type="entry name" value="Epimerase_deHydtase"/>
</dbReference>
<dbReference type="SUPFAM" id="SSF51735">
    <property type="entry name" value="NAD(P)-binding Rossmann-fold domains"/>
    <property type="match status" value="1"/>
</dbReference>
<keyword evidence="5" id="KW-1185">Reference proteome</keyword>
<reference evidence="4 5" key="1">
    <citation type="submission" date="2021-02" db="EMBL/GenBank/DDBJ databases">
        <title>Genome assembly of Pseudopithomyces chartarum.</title>
        <authorList>
            <person name="Jauregui R."/>
            <person name="Singh J."/>
            <person name="Voisey C."/>
        </authorList>
    </citation>
    <scope>NUCLEOTIDE SEQUENCE [LARGE SCALE GENOMIC DNA]</scope>
    <source>
        <strain evidence="4 5">AGR01</strain>
    </source>
</reference>
<dbReference type="GO" id="GO:0016616">
    <property type="term" value="F:oxidoreductase activity, acting on the CH-OH group of donors, NAD or NADP as acceptor"/>
    <property type="evidence" value="ECO:0007669"/>
    <property type="project" value="TreeGrafter"/>
</dbReference>
<protein>
    <recommendedName>
        <fullName evidence="3">NAD-dependent epimerase/dehydratase domain-containing protein</fullName>
    </recommendedName>
</protein>
<accession>A0AAN6LSB6</accession>
<dbReference type="PANTHER" id="PTHR10366">
    <property type="entry name" value="NAD DEPENDENT EPIMERASE/DEHYDRATASE"/>
    <property type="match status" value="1"/>
</dbReference>
<dbReference type="Pfam" id="PF01370">
    <property type="entry name" value="Epimerase"/>
    <property type="match status" value="1"/>
</dbReference>
<comment type="similarity">
    <text evidence="2">Belongs to the NAD(P)-dependent epimerase/dehydratase family. Dihydroflavonol-4-reductase subfamily.</text>
</comment>
<dbReference type="InterPro" id="IPR050425">
    <property type="entry name" value="NAD(P)_dehydrat-like"/>
</dbReference>
<dbReference type="EMBL" id="WVTA01000011">
    <property type="protein sequence ID" value="KAK3203538.1"/>
    <property type="molecule type" value="Genomic_DNA"/>
</dbReference>
<feature type="domain" description="NAD-dependent epimerase/dehydratase" evidence="3">
    <location>
        <begin position="18"/>
        <end position="233"/>
    </location>
</feature>
<name>A0AAN6LSB6_9PLEO</name>
<evidence type="ECO:0000259" key="3">
    <source>
        <dbReference type="Pfam" id="PF01370"/>
    </source>
</evidence>
<dbReference type="PANTHER" id="PTHR10366:SF562">
    <property type="entry name" value="ALDEHYDE REDUCTASE II (AFU_ORTHOLOGUE AFUA_1G11360)"/>
    <property type="match status" value="1"/>
</dbReference>
<dbReference type="Proteomes" id="UP001280581">
    <property type="component" value="Unassembled WGS sequence"/>
</dbReference>
<evidence type="ECO:0000256" key="1">
    <source>
        <dbReference type="ARBA" id="ARBA00023002"/>
    </source>
</evidence>
<evidence type="ECO:0000256" key="2">
    <source>
        <dbReference type="ARBA" id="ARBA00023445"/>
    </source>
</evidence>
<evidence type="ECO:0000313" key="5">
    <source>
        <dbReference type="Proteomes" id="UP001280581"/>
    </source>
</evidence>
<gene>
    <name evidence="4" type="ORF">GRF29_112g1579780</name>
</gene>
<dbReference type="Gene3D" id="3.40.50.720">
    <property type="entry name" value="NAD(P)-binding Rossmann-like Domain"/>
    <property type="match status" value="1"/>
</dbReference>
<sequence length="377" mass="40307">MAPQLDKEDVAIPAGATVFVTGVNGLVGSYIVDELLARGYKVRGAVRSVEKSAWLVAYFEEKYGEGTLELVEVPDFTVERCYHDVVKGTAAIIHTASPLSGSPSTIPLATTSSLNILRAASATPSITRVILTSSSLAASYASPGVSKTLGQETYNDEALSLVEHLPASTSGSDLWRAVYPALKASSEKACWTYMAEEKTGFEFYAVLPSVCFGAVLVPPHQGPASTIAWAKAAWSGENLHALASVVPPQWSVPVRDAALLHVAALLKRECVPLFPSSSSSSPPPSFVTTNAHSLPPQRIFAFAHRFSFNSLIASYRALFPDREFPADIEEEAEDGCEAPRGEAEELLRWVKGSGWDGWEGMVGEMGGQIGRGRSEGM</sequence>
<organism evidence="4 5">
    <name type="scientific">Pseudopithomyces chartarum</name>
    <dbReference type="NCBI Taxonomy" id="1892770"/>
    <lineage>
        <taxon>Eukaryota</taxon>
        <taxon>Fungi</taxon>
        <taxon>Dikarya</taxon>
        <taxon>Ascomycota</taxon>
        <taxon>Pezizomycotina</taxon>
        <taxon>Dothideomycetes</taxon>
        <taxon>Pleosporomycetidae</taxon>
        <taxon>Pleosporales</taxon>
        <taxon>Massarineae</taxon>
        <taxon>Didymosphaeriaceae</taxon>
        <taxon>Pseudopithomyces</taxon>
    </lineage>
</organism>
<evidence type="ECO:0000313" key="4">
    <source>
        <dbReference type="EMBL" id="KAK3203538.1"/>
    </source>
</evidence>